<keyword evidence="2" id="KW-0238">DNA-binding</keyword>
<dbReference type="PROSITE" id="PS01124">
    <property type="entry name" value="HTH_ARAC_FAMILY_2"/>
    <property type="match status" value="1"/>
</dbReference>
<dbReference type="Proteomes" id="UP000247792">
    <property type="component" value="Unassembled WGS sequence"/>
</dbReference>
<dbReference type="SMART" id="SM00342">
    <property type="entry name" value="HTH_ARAC"/>
    <property type="match status" value="1"/>
</dbReference>
<feature type="domain" description="HTH araC/xylS-type" evidence="4">
    <location>
        <begin position="254"/>
        <end position="336"/>
    </location>
</feature>
<dbReference type="PROSITE" id="PS00041">
    <property type="entry name" value="HTH_ARAC_FAMILY_1"/>
    <property type="match status" value="1"/>
</dbReference>
<comment type="caution">
    <text evidence="5">The sequence shown here is derived from an EMBL/GenBank/DDBJ whole genome shotgun (WGS) entry which is preliminary data.</text>
</comment>
<organism evidence="5 6">
    <name type="scientific">Undibacterium pigrum</name>
    <dbReference type="NCBI Taxonomy" id="401470"/>
    <lineage>
        <taxon>Bacteria</taxon>
        <taxon>Pseudomonadati</taxon>
        <taxon>Pseudomonadota</taxon>
        <taxon>Betaproteobacteria</taxon>
        <taxon>Burkholderiales</taxon>
        <taxon>Oxalobacteraceae</taxon>
        <taxon>Undibacterium</taxon>
    </lineage>
</organism>
<evidence type="ECO:0000259" key="4">
    <source>
        <dbReference type="PROSITE" id="PS01124"/>
    </source>
</evidence>
<dbReference type="Pfam" id="PF12833">
    <property type="entry name" value="HTH_18"/>
    <property type="match status" value="1"/>
</dbReference>
<dbReference type="PANTHER" id="PTHR47894:SF1">
    <property type="entry name" value="HTH-TYPE TRANSCRIPTIONAL REGULATOR VQSM"/>
    <property type="match status" value="1"/>
</dbReference>
<proteinExistence type="predicted"/>
<dbReference type="InterPro" id="IPR018060">
    <property type="entry name" value="HTH_AraC"/>
</dbReference>
<keyword evidence="6" id="KW-1185">Reference proteome</keyword>
<dbReference type="InterPro" id="IPR018062">
    <property type="entry name" value="HTH_AraC-typ_CS"/>
</dbReference>
<sequence length="342" mass="37494">MNNKVLSVQDAVFPAHPFSGLLAIGREREWRLQEIFPALSLDAEGQVATDVRISYTQARESLLRARHQGGADLGILSGARKSLPALGAMASGMLAQATLAEAMHFGLEYQLIAGAMVQLQLEQGERTSVLTARPLFDDSELQDFLDTDHLATAINVSRALCGPALKIEGVELRGKQQASRSVAEDFFGCTVVYGADTSRIVVNNSALSTLLINPDPELAADSKMRCDAELAAVGLTGRQSLLHKLVSLQCDYRSVPELASALGISERSLHRLLVREGCSYFQIAESLRMEKAKHYLRHTSVSLDDIAAQLQYSDSRSFRRAFKRAVNLTPSEFRLQFCATQR</sequence>
<keyword evidence="1" id="KW-0805">Transcription regulation</keyword>
<dbReference type="InterPro" id="IPR032687">
    <property type="entry name" value="AraC-type_N"/>
</dbReference>
<dbReference type="PANTHER" id="PTHR47894">
    <property type="entry name" value="HTH-TYPE TRANSCRIPTIONAL REGULATOR GADX"/>
    <property type="match status" value="1"/>
</dbReference>
<accession>A0A318J9Q2</accession>
<dbReference type="EMBL" id="QJKB01000002">
    <property type="protein sequence ID" value="PXX45082.1"/>
    <property type="molecule type" value="Genomic_DNA"/>
</dbReference>
<dbReference type="RefSeq" id="WP_110254554.1">
    <property type="nucleotide sequence ID" value="NZ_QJKB01000002.1"/>
</dbReference>
<dbReference type="OrthoDB" id="6506763at2"/>
<name>A0A318J9Q2_9BURK</name>
<dbReference type="Gene3D" id="1.10.10.60">
    <property type="entry name" value="Homeodomain-like"/>
    <property type="match status" value="1"/>
</dbReference>
<reference evidence="5 6" key="1">
    <citation type="submission" date="2018-05" db="EMBL/GenBank/DDBJ databases">
        <title>Genomic Encyclopedia of Type Strains, Phase IV (KMG-IV): sequencing the most valuable type-strain genomes for metagenomic binning, comparative biology and taxonomic classification.</title>
        <authorList>
            <person name="Goeker M."/>
        </authorList>
    </citation>
    <scope>NUCLEOTIDE SEQUENCE [LARGE SCALE GENOMIC DNA]</scope>
    <source>
        <strain evidence="5 6">DSM 19792</strain>
    </source>
</reference>
<protein>
    <submittedName>
        <fullName evidence="5">AraC family transcriptional regulator</fullName>
    </submittedName>
</protein>
<evidence type="ECO:0000256" key="3">
    <source>
        <dbReference type="ARBA" id="ARBA00023163"/>
    </source>
</evidence>
<dbReference type="InterPro" id="IPR009057">
    <property type="entry name" value="Homeodomain-like_sf"/>
</dbReference>
<dbReference type="AlphaFoldDB" id="A0A318J9Q2"/>
<dbReference type="Pfam" id="PF12625">
    <property type="entry name" value="Arabinose_bd"/>
    <property type="match status" value="1"/>
</dbReference>
<keyword evidence="3" id="KW-0804">Transcription</keyword>
<evidence type="ECO:0000256" key="1">
    <source>
        <dbReference type="ARBA" id="ARBA00023015"/>
    </source>
</evidence>
<evidence type="ECO:0000256" key="2">
    <source>
        <dbReference type="ARBA" id="ARBA00023125"/>
    </source>
</evidence>
<evidence type="ECO:0000313" key="5">
    <source>
        <dbReference type="EMBL" id="PXX45082.1"/>
    </source>
</evidence>
<dbReference type="GO" id="GO:0003700">
    <property type="term" value="F:DNA-binding transcription factor activity"/>
    <property type="evidence" value="ECO:0007669"/>
    <property type="project" value="InterPro"/>
</dbReference>
<dbReference type="GO" id="GO:0000976">
    <property type="term" value="F:transcription cis-regulatory region binding"/>
    <property type="evidence" value="ECO:0007669"/>
    <property type="project" value="TreeGrafter"/>
</dbReference>
<dbReference type="GO" id="GO:0005829">
    <property type="term" value="C:cytosol"/>
    <property type="evidence" value="ECO:0007669"/>
    <property type="project" value="TreeGrafter"/>
</dbReference>
<dbReference type="SUPFAM" id="SSF46689">
    <property type="entry name" value="Homeodomain-like"/>
    <property type="match status" value="1"/>
</dbReference>
<evidence type="ECO:0000313" key="6">
    <source>
        <dbReference type="Proteomes" id="UP000247792"/>
    </source>
</evidence>
<gene>
    <name evidence="5" type="ORF">DFR42_102294</name>
</gene>